<dbReference type="GO" id="GO:0043165">
    <property type="term" value="P:Gram-negative-bacterium-type cell outer membrane assembly"/>
    <property type="evidence" value="ECO:0007669"/>
    <property type="project" value="InterPro"/>
</dbReference>
<comment type="subcellular location">
    <subcellularLocation>
        <location evidence="7">Periplasm</location>
    </subcellularLocation>
    <text evidence="7">Is capable of associating with the outer membrane.</text>
</comment>
<comment type="caution">
    <text evidence="9">The sequence shown here is derived from an EMBL/GenBank/DDBJ whole genome shotgun (WGS) entry which is preliminary data.</text>
</comment>
<dbReference type="Proteomes" id="UP001139971">
    <property type="component" value="Unassembled WGS sequence"/>
</dbReference>
<dbReference type="EC" id="5.2.1.8" evidence="7"/>
<dbReference type="GO" id="GO:0030288">
    <property type="term" value="C:outer membrane-bounded periplasmic space"/>
    <property type="evidence" value="ECO:0007669"/>
    <property type="project" value="InterPro"/>
</dbReference>
<dbReference type="HAMAP" id="MF_01183">
    <property type="entry name" value="Chaperone_SurA"/>
    <property type="match status" value="1"/>
</dbReference>
<evidence type="ECO:0000256" key="1">
    <source>
        <dbReference type="ARBA" id="ARBA00022729"/>
    </source>
</evidence>
<evidence type="ECO:0000313" key="10">
    <source>
        <dbReference type="Proteomes" id="UP001139971"/>
    </source>
</evidence>
<dbReference type="PANTHER" id="PTHR47637:SF1">
    <property type="entry name" value="CHAPERONE SURA"/>
    <property type="match status" value="1"/>
</dbReference>
<comment type="function">
    <text evidence="7">Chaperone involved in the correct folding and assembly of outer membrane proteins. Recognizes specific patterns of aromatic residues and the orientation of their side chains, which are found more frequently in integral outer membrane proteins. May act in both early periplasmic and late outer membrane-associated steps of protein maturation.</text>
</comment>
<keyword evidence="2 7" id="KW-0677">Repeat</keyword>
<evidence type="ECO:0000256" key="2">
    <source>
        <dbReference type="ARBA" id="ARBA00022737"/>
    </source>
</evidence>
<dbReference type="Gene3D" id="1.10.4030.10">
    <property type="entry name" value="Porin chaperone SurA, peptide-binding domain"/>
    <property type="match status" value="1"/>
</dbReference>
<keyword evidence="10" id="KW-1185">Reference proteome</keyword>
<evidence type="ECO:0000256" key="4">
    <source>
        <dbReference type="ARBA" id="ARBA00023110"/>
    </source>
</evidence>
<name>A0A9X4BIU3_9GAMM</name>
<evidence type="ECO:0000259" key="8">
    <source>
        <dbReference type="PROSITE" id="PS50198"/>
    </source>
</evidence>
<feature type="domain" description="PpiC" evidence="8">
    <location>
        <begin position="182"/>
        <end position="283"/>
    </location>
</feature>
<feature type="chain" id="PRO_5041031551" description="Chaperone SurA" evidence="7">
    <location>
        <begin position="21"/>
        <end position="455"/>
    </location>
</feature>
<dbReference type="Pfam" id="PF09312">
    <property type="entry name" value="SurA_N"/>
    <property type="match status" value="1"/>
</dbReference>
<dbReference type="InterPro" id="IPR023034">
    <property type="entry name" value="PPIase_SurA"/>
</dbReference>
<reference evidence="9" key="1">
    <citation type="submission" date="2023-02" db="EMBL/GenBank/DDBJ databases">
        <title>Tahibacter soli sp. nov. isolated from soil.</title>
        <authorList>
            <person name="Baek J.H."/>
            <person name="Lee J.K."/>
            <person name="Choi D.G."/>
            <person name="Jeon C.O."/>
        </authorList>
    </citation>
    <scope>NUCLEOTIDE SEQUENCE</scope>
    <source>
        <strain evidence="9">BL</strain>
    </source>
</reference>
<dbReference type="GO" id="GO:0003755">
    <property type="term" value="F:peptidyl-prolyl cis-trans isomerase activity"/>
    <property type="evidence" value="ECO:0007669"/>
    <property type="project" value="UniProtKB-UniRule"/>
</dbReference>
<dbReference type="GO" id="GO:0050821">
    <property type="term" value="P:protein stabilization"/>
    <property type="evidence" value="ECO:0007669"/>
    <property type="project" value="InterPro"/>
</dbReference>
<dbReference type="RefSeq" id="WP_263542712.1">
    <property type="nucleotide sequence ID" value="NZ_JAOVZO020000003.1"/>
</dbReference>
<sequence length="455" mass="49786" precursor="true">MKKLAFAVALTLSFAGAAQAQFLQPTQPAAQAPSGDPNSLNKIVAVVDEDVVLQSELDRAVNQVLAQYQRNPQQLPPRPVLERQVLDRLIMTKLQVAKAEQTGVRIGDVEVDQAIAGIARQNKLDVDQLRAAIARDGISYDEFRRNLHDDLVGQRLRQRVAQSTQATDAEIDILLASNSLKTGEVHLAHILIDVPEGASAEQIAAAREKAEKVKADIDGGLDFAAAAIRSSNGQDALQGGDLGWRRYDEVPAMFADLIQGMAPGQVSPAMRGPAGFHILKLVDKRESSKQVVTEFHALHMMIRVTEVVGVEEAEKKANDLRRRIVEGGEDFGALAKANSQDSTSANNGGDLGWFPIDTYGQQVAEVVSRLKDGEVSEPFRSNVGWHFVKRLGMREQDRTDEARRQLARDAIQQRKAEEEYGNMLRQLRSEAYVEYRLAGFDAEGKPKDAPAASGG</sequence>
<dbReference type="PANTHER" id="PTHR47637">
    <property type="entry name" value="CHAPERONE SURA"/>
    <property type="match status" value="1"/>
</dbReference>
<dbReference type="InterPro" id="IPR000297">
    <property type="entry name" value="PPIase_PpiC"/>
</dbReference>
<dbReference type="PROSITE" id="PS01096">
    <property type="entry name" value="PPIC_PPIASE_1"/>
    <property type="match status" value="1"/>
</dbReference>
<comment type="domain">
    <text evidence="7">The PPIase activity resides only in the second parvulin domain. The N-terminal region and the C-terminal tail are necessary and sufficient for the chaperone activity of SurA. The PPIase activity is dispensable for SurA to function as a chaperone. The N-terminal region and the C-terminal tail are also required for porin recognition.</text>
</comment>
<protein>
    <recommendedName>
        <fullName evidence="7">Chaperone SurA</fullName>
    </recommendedName>
    <alternativeName>
        <fullName evidence="7">Peptidyl-prolyl cis-trans isomerase SurA</fullName>
        <shortName evidence="7">PPIase SurA</shortName>
        <ecNumber evidence="7">5.2.1.8</ecNumber>
    </alternativeName>
    <alternativeName>
        <fullName evidence="7">Rotamase SurA</fullName>
    </alternativeName>
</protein>
<keyword evidence="3 7" id="KW-0574">Periplasm</keyword>
<dbReference type="GO" id="GO:0006457">
    <property type="term" value="P:protein folding"/>
    <property type="evidence" value="ECO:0007669"/>
    <property type="project" value="UniProtKB-UniRule"/>
</dbReference>
<feature type="domain" description="PpiC" evidence="8">
    <location>
        <begin position="292"/>
        <end position="392"/>
    </location>
</feature>
<dbReference type="AlphaFoldDB" id="A0A9X4BIU3"/>
<keyword evidence="4 7" id="KW-0697">Rotamase</keyword>
<dbReference type="InterPro" id="IPR015391">
    <property type="entry name" value="SurA_N"/>
</dbReference>
<organism evidence="9 10">
    <name type="scientific">Tahibacter soli</name>
    <dbReference type="NCBI Taxonomy" id="2983605"/>
    <lineage>
        <taxon>Bacteria</taxon>
        <taxon>Pseudomonadati</taxon>
        <taxon>Pseudomonadota</taxon>
        <taxon>Gammaproteobacteria</taxon>
        <taxon>Lysobacterales</taxon>
        <taxon>Rhodanobacteraceae</taxon>
        <taxon>Tahibacter</taxon>
    </lineage>
</organism>
<dbReference type="GO" id="GO:0042277">
    <property type="term" value="F:peptide binding"/>
    <property type="evidence" value="ECO:0007669"/>
    <property type="project" value="InterPro"/>
</dbReference>
<evidence type="ECO:0000256" key="6">
    <source>
        <dbReference type="ARBA" id="ARBA00023235"/>
    </source>
</evidence>
<evidence type="ECO:0000256" key="5">
    <source>
        <dbReference type="ARBA" id="ARBA00023186"/>
    </source>
</evidence>
<evidence type="ECO:0000256" key="7">
    <source>
        <dbReference type="HAMAP-Rule" id="MF_01183"/>
    </source>
</evidence>
<dbReference type="GO" id="GO:0051082">
    <property type="term" value="F:unfolded protein binding"/>
    <property type="evidence" value="ECO:0007669"/>
    <property type="project" value="UniProtKB-UniRule"/>
</dbReference>
<dbReference type="Pfam" id="PF00639">
    <property type="entry name" value="Rotamase"/>
    <property type="match status" value="2"/>
</dbReference>
<dbReference type="InterPro" id="IPR023058">
    <property type="entry name" value="PPIase_PpiC_CS"/>
</dbReference>
<accession>A0A9X4BIU3</accession>
<keyword evidence="6 7" id="KW-0413">Isomerase</keyword>
<proteinExistence type="inferred from homology"/>
<dbReference type="EMBL" id="JAOVZO020000003">
    <property type="protein sequence ID" value="MDC8011489.1"/>
    <property type="molecule type" value="Genomic_DNA"/>
</dbReference>
<dbReference type="PROSITE" id="PS50198">
    <property type="entry name" value="PPIC_PPIASE_2"/>
    <property type="match status" value="2"/>
</dbReference>
<dbReference type="SUPFAM" id="SSF109998">
    <property type="entry name" value="Triger factor/SurA peptide-binding domain-like"/>
    <property type="match status" value="1"/>
</dbReference>
<dbReference type="Gene3D" id="3.10.50.40">
    <property type="match status" value="2"/>
</dbReference>
<keyword evidence="5 7" id="KW-0143">Chaperone</keyword>
<dbReference type="InterPro" id="IPR050280">
    <property type="entry name" value="OMP_Chaperone_SurA"/>
</dbReference>
<feature type="signal peptide" evidence="7">
    <location>
        <begin position="1"/>
        <end position="20"/>
    </location>
</feature>
<comment type="catalytic activity">
    <reaction evidence="7">
        <text>[protein]-peptidylproline (omega=180) = [protein]-peptidylproline (omega=0)</text>
        <dbReference type="Rhea" id="RHEA:16237"/>
        <dbReference type="Rhea" id="RHEA-COMP:10747"/>
        <dbReference type="Rhea" id="RHEA-COMP:10748"/>
        <dbReference type="ChEBI" id="CHEBI:83833"/>
        <dbReference type="ChEBI" id="CHEBI:83834"/>
        <dbReference type="EC" id="5.2.1.8"/>
    </reaction>
</comment>
<dbReference type="InterPro" id="IPR046357">
    <property type="entry name" value="PPIase_dom_sf"/>
</dbReference>
<evidence type="ECO:0000256" key="3">
    <source>
        <dbReference type="ARBA" id="ARBA00022764"/>
    </source>
</evidence>
<gene>
    <name evidence="7" type="primary">surA</name>
    <name evidence="9" type="ORF">OD750_002885</name>
</gene>
<evidence type="ECO:0000313" key="9">
    <source>
        <dbReference type="EMBL" id="MDC8011489.1"/>
    </source>
</evidence>
<dbReference type="InterPro" id="IPR027304">
    <property type="entry name" value="Trigger_fact/SurA_dom_sf"/>
</dbReference>
<keyword evidence="1 7" id="KW-0732">Signal</keyword>
<dbReference type="SUPFAM" id="SSF54534">
    <property type="entry name" value="FKBP-like"/>
    <property type="match status" value="2"/>
</dbReference>